<organism evidence="1">
    <name type="scientific">Arundo donax</name>
    <name type="common">Giant reed</name>
    <name type="synonym">Donax arundinaceus</name>
    <dbReference type="NCBI Taxonomy" id="35708"/>
    <lineage>
        <taxon>Eukaryota</taxon>
        <taxon>Viridiplantae</taxon>
        <taxon>Streptophyta</taxon>
        <taxon>Embryophyta</taxon>
        <taxon>Tracheophyta</taxon>
        <taxon>Spermatophyta</taxon>
        <taxon>Magnoliopsida</taxon>
        <taxon>Liliopsida</taxon>
        <taxon>Poales</taxon>
        <taxon>Poaceae</taxon>
        <taxon>PACMAD clade</taxon>
        <taxon>Arundinoideae</taxon>
        <taxon>Arundineae</taxon>
        <taxon>Arundo</taxon>
    </lineage>
</organism>
<protein>
    <submittedName>
        <fullName evidence="1">Uncharacterized protein</fullName>
    </submittedName>
</protein>
<name>A0A0A9A6R5_ARUDO</name>
<accession>A0A0A9A6R5</accession>
<evidence type="ECO:0000313" key="1">
    <source>
        <dbReference type="EMBL" id="JAD42732.1"/>
    </source>
</evidence>
<reference evidence="1" key="2">
    <citation type="journal article" date="2015" name="Data Brief">
        <title>Shoot transcriptome of the giant reed, Arundo donax.</title>
        <authorList>
            <person name="Barrero R.A."/>
            <person name="Guerrero F.D."/>
            <person name="Moolhuijzen P."/>
            <person name="Goolsby J.A."/>
            <person name="Tidwell J."/>
            <person name="Bellgard S.E."/>
            <person name="Bellgard M.I."/>
        </authorList>
    </citation>
    <scope>NUCLEOTIDE SEQUENCE</scope>
    <source>
        <tissue evidence="1">Shoot tissue taken approximately 20 cm above the soil surface</tissue>
    </source>
</reference>
<reference evidence="1" key="1">
    <citation type="submission" date="2014-09" db="EMBL/GenBank/DDBJ databases">
        <authorList>
            <person name="Magalhaes I.L.F."/>
            <person name="Oliveira U."/>
            <person name="Santos F.R."/>
            <person name="Vidigal T.H.D.A."/>
            <person name="Brescovit A.D."/>
            <person name="Santos A.J."/>
        </authorList>
    </citation>
    <scope>NUCLEOTIDE SEQUENCE</scope>
    <source>
        <tissue evidence="1">Shoot tissue taken approximately 20 cm above the soil surface</tissue>
    </source>
</reference>
<proteinExistence type="predicted"/>
<dbReference type="EMBL" id="GBRH01255163">
    <property type="protein sequence ID" value="JAD42732.1"/>
    <property type="molecule type" value="Transcribed_RNA"/>
</dbReference>
<sequence length="30" mass="3681">MFFRNCQRKTAYPCHNNKAPLSFLKARYKF</sequence>
<dbReference type="AlphaFoldDB" id="A0A0A9A6R5"/>